<feature type="region of interest" description="Disordered" evidence="1">
    <location>
        <begin position="60"/>
        <end position="134"/>
    </location>
</feature>
<gene>
    <name evidence="3" type="ORF">CEUSTIGMA_g5809.t1</name>
</gene>
<feature type="compositionally biased region" description="Low complexity" evidence="1">
    <location>
        <begin position="91"/>
        <end position="106"/>
    </location>
</feature>
<sequence length="134" mass="14429">MSTPATSSIAVGDLATPALLVAAALFIFIAILAFTSKPHEPPNRSVKKLEEPEIVDSTVYVQEGDHVVRRSTRARKPVTPLREEEAPTPKPKTAAKTSSKTPAKTPVAITPVKDKAEVEPVSAPRTRSRRTPRA</sequence>
<keyword evidence="2" id="KW-0812">Transmembrane</keyword>
<keyword evidence="2" id="KW-0472">Membrane</keyword>
<dbReference type="AlphaFoldDB" id="A0A250X5J8"/>
<evidence type="ECO:0000256" key="2">
    <source>
        <dbReference type="SAM" id="Phobius"/>
    </source>
</evidence>
<keyword evidence="2" id="KW-1133">Transmembrane helix</keyword>
<organism evidence="3 4">
    <name type="scientific">Chlamydomonas eustigma</name>
    <dbReference type="NCBI Taxonomy" id="1157962"/>
    <lineage>
        <taxon>Eukaryota</taxon>
        <taxon>Viridiplantae</taxon>
        <taxon>Chlorophyta</taxon>
        <taxon>core chlorophytes</taxon>
        <taxon>Chlorophyceae</taxon>
        <taxon>CS clade</taxon>
        <taxon>Chlamydomonadales</taxon>
        <taxon>Chlamydomonadaceae</taxon>
        <taxon>Chlamydomonas</taxon>
    </lineage>
</organism>
<name>A0A250X5J8_9CHLO</name>
<protein>
    <submittedName>
        <fullName evidence="3">Uncharacterized protein</fullName>
    </submittedName>
</protein>
<dbReference type="OrthoDB" id="547022at2759"/>
<reference evidence="3 4" key="1">
    <citation type="submission" date="2017-08" db="EMBL/GenBank/DDBJ databases">
        <title>Acidophilic green algal genome provides insights into adaptation to an acidic environment.</title>
        <authorList>
            <person name="Hirooka S."/>
            <person name="Hirose Y."/>
            <person name="Kanesaki Y."/>
            <person name="Higuchi S."/>
            <person name="Fujiwara T."/>
            <person name="Onuma R."/>
            <person name="Era A."/>
            <person name="Ohbayashi R."/>
            <person name="Uzuka A."/>
            <person name="Nozaki H."/>
            <person name="Yoshikawa H."/>
            <person name="Miyagishima S.Y."/>
        </authorList>
    </citation>
    <scope>NUCLEOTIDE SEQUENCE [LARGE SCALE GENOMIC DNA]</scope>
    <source>
        <strain evidence="3 4">NIES-2499</strain>
    </source>
</reference>
<evidence type="ECO:0000256" key="1">
    <source>
        <dbReference type="SAM" id="MobiDB-lite"/>
    </source>
</evidence>
<proteinExistence type="predicted"/>
<feature type="transmembrane region" description="Helical" evidence="2">
    <location>
        <begin position="14"/>
        <end position="34"/>
    </location>
</feature>
<comment type="caution">
    <text evidence="3">The sequence shown here is derived from an EMBL/GenBank/DDBJ whole genome shotgun (WGS) entry which is preliminary data.</text>
</comment>
<keyword evidence="4" id="KW-1185">Reference proteome</keyword>
<dbReference type="Proteomes" id="UP000232323">
    <property type="component" value="Unassembled WGS sequence"/>
</dbReference>
<evidence type="ECO:0000313" key="3">
    <source>
        <dbReference type="EMBL" id="GAX78367.1"/>
    </source>
</evidence>
<evidence type="ECO:0000313" key="4">
    <source>
        <dbReference type="Proteomes" id="UP000232323"/>
    </source>
</evidence>
<accession>A0A250X5J8</accession>
<dbReference type="EMBL" id="BEGY01000032">
    <property type="protein sequence ID" value="GAX78367.1"/>
    <property type="molecule type" value="Genomic_DNA"/>
</dbReference>